<sequence length="461" mass="51694">MTFGNPDFCSLATLLSSPRNDSHCVAFDLNNTINWANFVADVSQLSRQLASRNEHHIALCAGDSYRFSVGFFAVCYTQKSLILPGNYQPAALAELSQHFELLLCDEAITIPNSTPTLSLNYLALPNDMRDEAVCFAPLSLETQTVTLFTSGSSGQPKAIIKTLRQLEAEIAILEQLWGEQLIGTKVESTVSHQHIYGLLFRVLWPLCAGRAFARHNLEFPEQVTAHAHPDTVLISSPALLKRLSQEHQPSPLRTLFSSGGPLPYSASCHAKTLFGQRPIEVYGSTETGGIAFRQQHSATQQWQLFPTVEARLNSEHCLALRSAHIDPNHWYQTADECELSDQRHFTLKGRTDRIIKIEEKRISLVEVEQRIEQLPWISETAVLPQQDGERLILISAIVLSACGTEKLAQLGKGKFWLLLRSELRQWLEPIAVPRRFRVVKEIPLNSQGKRLVAELETLFQP</sequence>
<dbReference type="EMBL" id="CP034672">
    <property type="protein sequence ID" value="AZS23957.1"/>
    <property type="molecule type" value="Genomic_DNA"/>
</dbReference>
<dbReference type="GO" id="GO:0016874">
    <property type="term" value="F:ligase activity"/>
    <property type="evidence" value="ECO:0007669"/>
    <property type="project" value="UniProtKB-KW"/>
</dbReference>
<dbReference type="Gene3D" id="3.30.300.30">
    <property type="match status" value="1"/>
</dbReference>
<evidence type="ECO:0000313" key="3">
    <source>
        <dbReference type="Proteomes" id="UP000256923"/>
    </source>
</evidence>
<evidence type="ECO:0000259" key="1">
    <source>
        <dbReference type="Pfam" id="PF00501"/>
    </source>
</evidence>
<dbReference type="PANTHER" id="PTHR45398">
    <property type="match status" value="1"/>
</dbReference>
<dbReference type="RefSeq" id="WP_019282453.1">
    <property type="nucleotide sequence ID" value="NZ_CP023054.1"/>
</dbReference>
<feature type="domain" description="AMP-dependent synthetase/ligase" evidence="1">
    <location>
        <begin position="23"/>
        <end position="300"/>
    </location>
</feature>
<name>A0A289GD65_VIBAN</name>
<reference evidence="2 3" key="1">
    <citation type="submission" date="2018-12" db="EMBL/GenBank/DDBJ databases">
        <title>Characterization and Draft Genome of Vibrio anguillarum J360 Marine Pathogen Isolated from an Outbreak in Lumpfish (Cyclopterus lumpus).</title>
        <authorList>
            <person name="Vasquez J.I."/>
            <person name="Cao T."/>
            <person name="Chakraborty S."/>
            <person name="Gnanagobal H."/>
            <person name="Wescot J."/>
            <person name="Boyce D."/>
            <person name="Santander J."/>
        </authorList>
    </citation>
    <scope>NUCLEOTIDE SEQUENCE [LARGE SCALE GENOMIC DNA]</scope>
    <source>
        <strain evidence="2 3">J360</strain>
    </source>
</reference>
<proteinExistence type="predicted"/>
<dbReference type="InterPro" id="IPR042099">
    <property type="entry name" value="ANL_N_sf"/>
</dbReference>
<dbReference type="Proteomes" id="UP000256923">
    <property type="component" value="Chromosome 1"/>
</dbReference>
<dbReference type="Gene3D" id="3.40.50.12780">
    <property type="entry name" value="N-terminal domain of ligase-like"/>
    <property type="match status" value="1"/>
</dbReference>
<dbReference type="InterPro" id="IPR000873">
    <property type="entry name" value="AMP-dep_synth/lig_dom"/>
</dbReference>
<dbReference type="AlphaFoldDB" id="A0A289GD65"/>
<accession>A0A289GD65</accession>
<protein>
    <submittedName>
        <fullName evidence="2">AMP-fatty acid ligase</fullName>
    </submittedName>
</protein>
<dbReference type="SUPFAM" id="SSF56801">
    <property type="entry name" value="Acetyl-CoA synthetase-like"/>
    <property type="match status" value="1"/>
</dbReference>
<dbReference type="PANTHER" id="PTHR45398:SF1">
    <property type="entry name" value="ENZYME, PUTATIVE (JCVI)-RELATED"/>
    <property type="match status" value="1"/>
</dbReference>
<gene>
    <name evidence="2" type="ORF">DYL72_02020</name>
</gene>
<evidence type="ECO:0000313" key="2">
    <source>
        <dbReference type="EMBL" id="AZS23957.1"/>
    </source>
</evidence>
<keyword evidence="2" id="KW-0436">Ligase</keyword>
<dbReference type="Pfam" id="PF00501">
    <property type="entry name" value="AMP-binding"/>
    <property type="match status" value="1"/>
</dbReference>
<organism evidence="2 3">
    <name type="scientific">Vibrio anguillarum</name>
    <name type="common">Listonella anguillarum</name>
    <dbReference type="NCBI Taxonomy" id="55601"/>
    <lineage>
        <taxon>Bacteria</taxon>
        <taxon>Pseudomonadati</taxon>
        <taxon>Pseudomonadota</taxon>
        <taxon>Gammaproteobacteria</taxon>
        <taxon>Vibrionales</taxon>
        <taxon>Vibrionaceae</taxon>
        <taxon>Vibrio</taxon>
    </lineage>
</organism>
<dbReference type="InterPro" id="IPR045851">
    <property type="entry name" value="AMP-bd_C_sf"/>
</dbReference>